<accession>A0A1G4G5U1</accession>
<dbReference type="EMBL" id="LT608328">
    <property type="protein sequence ID" value="SCM56672.1"/>
    <property type="molecule type" value="Genomic_DNA"/>
</dbReference>
<dbReference type="Pfam" id="PF17132">
    <property type="entry name" value="Glyco_hydro_106"/>
    <property type="match status" value="1"/>
</dbReference>
<keyword evidence="3" id="KW-1185">Reference proteome</keyword>
<dbReference type="KEGG" id="pmuc:ING2E5A_0993"/>
<organism evidence="2 3">
    <name type="scientific">Petrimonas mucosa</name>
    <dbReference type="NCBI Taxonomy" id="1642646"/>
    <lineage>
        <taxon>Bacteria</taxon>
        <taxon>Pseudomonadati</taxon>
        <taxon>Bacteroidota</taxon>
        <taxon>Bacteroidia</taxon>
        <taxon>Bacteroidales</taxon>
        <taxon>Dysgonomonadaceae</taxon>
        <taxon>Petrimonas</taxon>
    </lineage>
</organism>
<dbReference type="SUPFAM" id="SSF49785">
    <property type="entry name" value="Galactose-binding domain-like"/>
    <property type="match status" value="1"/>
</dbReference>
<feature type="chain" id="PRO_5009603844" evidence="1">
    <location>
        <begin position="21"/>
        <end position="1032"/>
    </location>
</feature>
<evidence type="ECO:0000313" key="3">
    <source>
        <dbReference type="Proteomes" id="UP000178485"/>
    </source>
</evidence>
<dbReference type="PROSITE" id="PS51257">
    <property type="entry name" value="PROKAR_LIPOPROTEIN"/>
    <property type="match status" value="1"/>
</dbReference>
<reference evidence="2 3" key="1">
    <citation type="submission" date="2016-08" db="EMBL/GenBank/DDBJ databases">
        <authorList>
            <person name="Seilhamer J.J."/>
        </authorList>
    </citation>
    <scope>NUCLEOTIDE SEQUENCE [LARGE SCALE GENOMIC DNA]</scope>
    <source>
        <strain evidence="2">ING2-E5A</strain>
    </source>
</reference>
<sequence>MKIYYGILAVLLVMAGCAKPETPNGFIDADIFLNPPIEYRSAPFYSLNDKLDTAEVIRQVRGFKEAGFGGSFLHSRGGLLTEYMGSEWWEVMDAAVRTSKEIGINAWFYDEDKWPSGFAGGKIPLVSEDFHARCLTRVEKDEEVDEIDSVLYEDDRYRYIIYKARMGNGWFNGTCYTDLLNSDMVKTFIDSAYAPYLERYRAKIGKTVPGIFTDEPQVSARVSGGKEGSVSFSPVVIDKFKEMHGYDLLPVIPMLFDTIGNYSKVRYDYYQTISRCFEESFARQIGAYCEEMNTIFTGHLNGENTFETTMANSGNSMINYRHMQMPGIDQLGLYYPELNIPRSVSSVANQYGIARRMSESYGISGHNMNFEDRKWLLDWLTINGINFIVPHLTSYSMKGERKRDYPPNFSPAQPYWEYNSLFEDYSARICYVNTIGKYAANLLLIHPLESEYLGIRNNSFNIYSQCMTQLLKSHRNFDLGDEQILSEIAKVENGELVVGEMAYRLLILPGMLVVRSSTLDLLERFHASGGKILVYGYYPGYVDGESNPDAVESLKRISRLVSEDEFVDLLDGLLPAEYALKGVDSENVWTHFRKVDNGGILQLSNTSRLKEVECNLQFAGPVTNPVLWNPEDGASMKLTPGEDGEIKLRFAATQSWIVTFGEASKDADLSVEYRIGGEKTELIRIQNAWEGKRLDPNALTLDFARYSTDNGNSFSDPEPVIGIHRRLTKERYNGSLILQFEPQVADIPENCSLVVEQSHLYNIAVNGKEIRFEGDSYYRDHALRVQDISGTLRRGKNEITLTVNYTAPETGSLNAVKRYGTEIESIYLVGDFGVTAVPSSLPVGRSHKYRDKTLVEKPVYRMERFEISSERSLFDNDLVLQGYPFYAGRFILSNRFNVEKIDPSKRYLLSFPAFESTAVIVRLNGEEFEPMIFSPWEVDITGAIREGENRIEVELVNSLRNLMGPHHHRDGELKKVGPASFTGKAEWPNEGGGEDNWYDLRLKGKATLWRDDYCHIPFGLLGPVVISSIAVL</sequence>
<proteinExistence type="predicted"/>
<protein>
    <submittedName>
        <fullName evidence="2">Uncharacterized protein</fullName>
    </submittedName>
</protein>
<dbReference type="CDD" id="cd03143">
    <property type="entry name" value="A4_beta-galactosidase_middle_domain"/>
    <property type="match status" value="1"/>
</dbReference>
<evidence type="ECO:0000256" key="1">
    <source>
        <dbReference type="SAM" id="SignalP"/>
    </source>
</evidence>
<dbReference type="InterPro" id="IPR053161">
    <property type="entry name" value="Ulvan_degrading_GH"/>
</dbReference>
<gene>
    <name evidence="2" type="ORF">ING2E5A_0993</name>
</gene>
<dbReference type="PANTHER" id="PTHR36848">
    <property type="entry name" value="DNA-BINDING PROTEIN (PUTATIVE SECRETED PROTEIN)-RELATED"/>
    <property type="match status" value="1"/>
</dbReference>
<dbReference type="RefSeq" id="WP_071136415.1">
    <property type="nucleotide sequence ID" value="NZ_LT608328.1"/>
</dbReference>
<keyword evidence="1" id="KW-0732">Signal</keyword>
<evidence type="ECO:0000313" key="2">
    <source>
        <dbReference type="EMBL" id="SCM56672.1"/>
    </source>
</evidence>
<dbReference type="Proteomes" id="UP000178485">
    <property type="component" value="Chromosome i"/>
</dbReference>
<dbReference type="Gene3D" id="2.60.120.260">
    <property type="entry name" value="Galactose-binding domain-like"/>
    <property type="match status" value="1"/>
</dbReference>
<dbReference type="InterPro" id="IPR008979">
    <property type="entry name" value="Galactose-bd-like_sf"/>
</dbReference>
<feature type="signal peptide" evidence="1">
    <location>
        <begin position="1"/>
        <end position="20"/>
    </location>
</feature>
<name>A0A1G4G5U1_9BACT</name>
<dbReference type="PANTHER" id="PTHR36848:SF2">
    <property type="entry name" value="SECRETED PROTEIN"/>
    <property type="match status" value="1"/>
</dbReference>
<dbReference type="STRING" id="1642646.ING2E5A_0993"/>
<dbReference type="AlphaFoldDB" id="A0A1G4G5U1"/>